<protein>
    <submittedName>
        <fullName evidence="4">Short-chain dehydrogenase</fullName>
    </submittedName>
</protein>
<reference evidence="4 5" key="1">
    <citation type="submission" date="2017-11" db="EMBL/GenBank/DDBJ databases">
        <title>Streptomyces carmine sp. nov., a novel actinomycete isolated from Sophora alopecuroides in Xinjiang, China.</title>
        <authorList>
            <person name="Wang Y."/>
            <person name="Luo X."/>
            <person name="Wan C."/>
            <person name="Zhang L."/>
        </authorList>
    </citation>
    <scope>NUCLEOTIDE SEQUENCE [LARGE SCALE GENOMIC DNA]</scope>
    <source>
        <strain evidence="4 5">TRM SA0054</strain>
    </source>
</reference>
<dbReference type="PRINTS" id="PR00081">
    <property type="entry name" value="GDHRDH"/>
</dbReference>
<dbReference type="CDD" id="cd05233">
    <property type="entry name" value="SDR_c"/>
    <property type="match status" value="1"/>
</dbReference>
<dbReference type="Pfam" id="PF13561">
    <property type="entry name" value="adh_short_C2"/>
    <property type="match status" value="2"/>
</dbReference>
<dbReference type="AlphaFoldDB" id="A0A2M8LSJ3"/>
<sequence length="513" mass="52591">MNTLHRTLPGPSAASPGAPEPYSRTVAVPPGDTPGHRGVREALRSLGLRVVTGGTGGTGPQAREEPPGAHCAVRIASPWFGAPPGGGADGPLDRAAVLAAAERMCAAGGGRLVLVTDAGRWPALGVDPETAADQAADLHWWNELAARVAGRGVAANTVRIGYAPFLGHRLPAGREADLLRCQAVRRPVAPEDLAGALSMLLSRAAGNIVGETVPLDGGLERVVVPFGGTGGSRHGPPAGSDPWSLRGRRFLITGASSGIGAACARELARLGADTVLAARRADRLAELAARLEDTTGRSAHAVPADLAEPGAGEALLREAERVAGPVDGLVHAAGALGLDGPGTGRAARERLYRLNLFSLVELAEELTAGWARSGVRGVIVPIGSISAQITPVPHVQNYGAGKAAVSWFSSHLAMTAARHGIRVNTVLPAGVTTPMKEAADPAFVEASMRRVPSGRFSTVEEVAALVSYLAAPVSDYLTGTQLRICGGVGTLRPLPELVSLHDHPGGDGRKADE</sequence>
<evidence type="ECO:0000256" key="3">
    <source>
        <dbReference type="SAM" id="MobiDB-lite"/>
    </source>
</evidence>
<keyword evidence="2" id="KW-0560">Oxidoreductase</keyword>
<comment type="similarity">
    <text evidence="1">Belongs to the short-chain dehydrogenases/reductases (SDR) family.</text>
</comment>
<evidence type="ECO:0000313" key="4">
    <source>
        <dbReference type="EMBL" id="PJE94908.1"/>
    </source>
</evidence>
<dbReference type="InterPro" id="IPR002347">
    <property type="entry name" value="SDR_fam"/>
</dbReference>
<dbReference type="SUPFAM" id="SSF51735">
    <property type="entry name" value="NAD(P)-binding Rossmann-fold domains"/>
    <property type="match status" value="2"/>
</dbReference>
<dbReference type="PANTHER" id="PTHR42760:SF133">
    <property type="entry name" value="3-OXOACYL-[ACYL-CARRIER-PROTEIN] REDUCTASE"/>
    <property type="match status" value="1"/>
</dbReference>
<accession>A0A2M8LSJ3</accession>
<dbReference type="Proteomes" id="UP000230407">
    <property type="component" value="Unassembled WGS sequence"/>
</dbReference>
<dbReference type="InterPro" id="IPR036291">
    <property type="entry name" value="NAD(P)-bd_dom_sf"/>
</dbReference>
<dbReference type="Gene3D" id="3.40.50.720">
    <property type="entry name" value="NAD(P)-binding Rossmann-like Domain"/>
    <property type="match status" value="2"/>
</dbReference>
<evidence type="ECO:0000313" key="5">
    <source>
        <dbReference type="Proteomes" id="UP000230407"/>
    </source>
</evidence>
<dbReference type="PROSITE" id="PS00061">
    <property type="entry name" value="ADH_SHORT"/>
    <property type="match status" value="1"/>
</dbReference>
<dbReference type="RefSeq" id="WP_100204164.1">
    <property type="nucleotide sequence ID" value="NZ_PGGW01000067.1"/>
</dbReference>
<dbReference type="FunFam" id="3.40.50.720:FF:000084">
    <property type="entry name" value="Short-chain dehydrogenase reductase"/>
    <property type="match status" value="1"/>
</dbReference>
<gene>
    <name evidence="4" type="ORF">CUT44_24830</name>
</gene>
<evidence type="ECO:0000256" key="1">
    <source>
        <dbReference type="ARBA" id="ARBA00006484"/>
    </source>
</evidence>
<dbReference type="InterPro" id="IPR020904">
    <property type="entry name" value="Sc_DH/Rdtase_CS"/>
</dbReference>
<organism evidence="4 5">
    <name type="scientific">Streptomyces carminius</name>
    <dbReference type="NCBI Taxonomy" id="2665496"/>
    <lineage>
        <taxon>Bacteria</taxon>
        <taxon>Bacillati</taxon>
        <taxon>Actinomycetota</taxon>
        <taxon>Actinomycetes</taxon>
        <taxon>Kitasatosporales</taxon>
        <taxon>Streptomycetaceae</taxon>
        <taxon>Streptomyces</taxon>
    </lineage>
</organism>
<dbReference type="PANTHER" id="PTHR42760">
    <property type="entry name" value="SHORT-CHAIN DEHYDROGENASES/REDUCTASES FAMILY MEMBER"/>
    <property type="match status" value="1"/>
</dbReference>
<proteinExistence type="inferred from homology"/>
<keyword evidence="5" id="KW-1185">Reference proteome</keyword>
<dbReference type="EMBL" id="PGGW01000067">
    <property type="protein sequence ID" value="PJE94908.1"/>
    <property type="molecule type" value="Genomic_DNA"/>
</dbReference>
<dbReference type="GO" id="GO:0016616">
    <property type="term" value="F:oxidoreductase activity, acting on the CH-OH group of donors, NAD or NADP as acceptor"/>
    <property type="evidence" value="ECO:0007669"/>
    <property type="project" value="TreeGrafter"/>
</dbReference>
<name>A0A2M8LSJ3_9ACTN</name>
<dbReference type="PRINTS" id="PR00080">
    <property type="entry name" value="SDRFAMILY"/>
</dbReference>
<feature type="region of interest" description="Disordered" evidence="3">
    <location>
        <begin position="1"/>
        <end position="35"/>
    </location>
</feature>
<evidence type="ECO:0000256" key="2">
    <source>
        <dbReference type="ARBA" id="ARBA00023002"/>
    </source>
</evidence>
<comment type="caution">
    <text evidence="4">The sequence shown here is derived from an EMBL/GenBank/DDBJ whole genome shotgun (WGS) entry which is preliminary data.</text>
</comment>